<keyword evidence="2" id="KW-1185">Reference proteome</keyword>
<protein>
    <submittedName>
        <fullName evidence="3">G_PROTEIN_RECEP_F1_2 domain-containing protein</fullName>
    </submittedName>
</protein>
<dbReference type="AlphaFoldDB" id="A0A1I7Y7Y0"/>
<feature type="transmembrane region" description="Helical" evidence="1">
    <location>
        <begin position="183"/>
        <end position="210"/>
    </location>
</feature>
<evidence type="ECO:0000313" key="2">
    <source>
        <dbReference type="Proteomes" id="UP000095287"/>
    </source>
</evidence>
<reference evidence="3" key="1">
    <citation type="submission" date="2016-11" db="UniProtKB">
        <authorList>
            <consortium name="WormBaseParasite"/>
        </authorList>
    </citation>
    <scope>IDENTIFICATION</scope>
</reference>
<keyword evidence="1" id="KW-0472">Membrane</keyword>
<keyword evidence="1" id="KW-0812">Transmembrane</keyword>
<dbReference type="Proteomes" id="UP000095287">
    <property type="component" value="Unplaced"/>
</dbReference>
<dbReference type="SUPFAM" id="SSF81321">
    <property type="entry name" value="Family A G protein-coupled receptor-like"/>
    <property type="match status" value="1"/>
</dbReference>
<organism evidence="2 3">
    <name type="scientific">Steinernema glaseri</name>
    <dbReference type="NCBI Taxonomy" id="37863"/>
    <lineage>
        <taxon>Eukaryota</taxon>
        <taxon>Metazoa</taxon>
        <taxon>Ecdysozoa</taxon>
        <taxon>Nematoda</taxon>
        <taxon>Chromadorea</taxon>
        <taxon>Rhabditida</taxon>
        <taxon>Tylenchina</taxon>
        <taxon>Panagrolaimomorpha</taxon>
        <taxon>Strongyloidoidea</taxon>
        <taxon>Steinernematidae</taxon>
        <taxon>Steinernema</taxon>
    </lineage>
</organism>
<dbReference type="WBParaSite" id="L893_g13644.t1">
    <property type="protein sequence ID" value="L893_g13644.t1"/>
    <property type="gene ID" value="L893_g13644"/>
</dbReference>
<feature type="transmembrane region" description="Helical" evidence="1">
    <location>
        <begin position="235"/>
        <end position="263"/>
    </location>
</feature>
<feature type="transmembrane region" description="Helical" evidence="1">
    <location>
        <begin position="93"/>
        <end position="113"/>
    </location>
</feature>
<proteinExistence type="predicted"/>
<evidence type="ECO:0000256" key="1">
    <source>
        <dbReference type="SAM" id="Phobius"/>
    </source>
</evidence>
<feature type="transmembrane region" description="Helical" evidence="1">
    <location>
        <begin position="12"/>
        <end position="33"/>
    </location>
</feature>
<evidence type="ECO:0000313" key="3">
    <source>
        <dbReference type="WBParaSite" id="L893_g13644.t1"/>
    </source>
</evidence>
<keyword evidence="1" id="KW-1133">Transmembrane helix</keyword>
<name>A0A1I7Y7Y0_9BILA</name>
<dbReference type="Pfam" id="PF10318">
    <property type="entry name" value="7TM_GPCR_Srh"/>
    <property type="match status" value="1"/>
</dbReference>
<feature type="transmembrane region" description="Helical" evidence="1">
    <location>
        <begin position="269"/>
        <end position="292"/>
    </location>
</feature>
<accession>A0A1I7Y7Y0</accession>
<feature type="transmembrane region" description="Helical" evidence="1">
    <location>
        <begin position="45"/>
        <end position="67"/>
    </location>
</feature>
<feature type="transmembrane region" description="Helical" evidence="1">
    <location>
        <begin position="134"/>
        <end position="158"/>
    </location>
</feature>
<dbReference type="InterPro" id="IPR019422">
    <property type="entry name" value="7TM_GPCR_serpentine_rcpt_Srh"/>
</dbReference>
<sequence length="328" mass="37699">MAEAVFSLPYNIVLHVSTVVHVPIKLFSMYIVYRYSPSNMGAMPYFILNMMAWDLLGNVFRALLHIYPEYPALCFRAYGLMILLTENEMVSHFLFVGTVACFYNCLQTSLFAFPYRYAVLKHPNLLERIKKSRVIALYVVSHTGITVATFLVYSLFIVRHEDYNFEKKPDDEQRLCCLSPRGWIGVAMGACAVLTCFLLITGMFVFYWLIKKHLASITHLYSAQTAELHRKFLRYLTLITAMCITFEQLPVIVVLLCCIFSTFSFAKELLMMCEILLYNYGVIFSVVSIVAFKPYSKAARRIFTRLLSGKVVKSQVIVVSHKSIKKSF</sequence>